<name>A0ABP5E537_9PSEU</name>
<dbReference type="InterPro" id="IPR007278">
    <property type="entry name" value="DUF397"/>
</dbReference>
<keyword evidence="3" id="KW-1185">Reference proteome</keyword>
<comment type="caution">
    <text evidence="2">The sequence shown here is derived from an EMBL/GenBank/DDBJ whole genome shotgun (WGS) entry which is preliminary data.</text>
</comment>
<feature type="domain" description="DUF397" evidence="1">
    <location>
        <begin position="6"/>
        <end position="22"/>
    </location>
</feature>
<feature type="domain" description="DUF397" evidence="1">
    <location>
        <begin position="23"/>
        <end position="72"/>
    </location>
</feature>
<accession>A0ABP5E537</accession>
<protein>
    <submittedName>
        <fullName evidence="2">DUF397 domain-containing protein</fullName>
    </submittedName>
</protein>
<dbReference type="RefSeq" id="WP_344430633.1">
    <property type="nucleotide sequence ID" value="NZ_BAAANN010000050.1"/>
</dbReference>
<reference evidence="3" key="1">
    <citation type="journal article" date="2019" name="Int. J. Syst. Evol. Microbiol.">
        <title>The Global Catalogue of Microorganisms (GCM) 10K type strain sequencing project: providing services to taxonomists for standard genome sequencing and annotation.</title>
        <authorList>
            <consortium name="The Broad Institute Genomics Platform"/>
            <consortium name="The Broad Institute Genome Sequencing Center for Infectious Disease"/>
            <person name="Wu L."/>
            <person name="Ma J."/>
        </authorList>
    </citation>
    <scope>NUCLEOTIDE SEQUENCE [LARGE SCALE GENOMIC DNA]</scope>
    <source>
        <strain evidence="3">JCM 14545</strain>
    </source>
</reference>
<dbReference type="Proteomes" id="UP001501116">
    <property type="component" value="Unassembled WGS sequence"/>
</dbReference>
<dbReference type="EMBL" id="BAAANN010000050">
    <property type="protein sequence ID" value="GAA1988982.1"/>
    <property type="molecule type" value="Genomic_DNA"/>
</dbReference>
<dbReference type="Pfam" id="PF04149">
    <property type="entry name" value="DUF397"/>
    <property type="match status" value="2"/>
</dbReference>
<evidence type="ECO:0000259" key="1">
    <source>
        <dbReference type="Pfam" id="PF04149"/>
    </source>
</evidence>
<proteinExistence type="predicted"/>
<evidence type="ECO:0000313" key="3">
    <source>
        <dbReference type="Proteomes" id="UP001501116"/>
    </source>
</evidence>
<sequence length="74" mass="8111">MTDLITWRKSSYSTTNGDCIEVGWRTSSYSTGGSDCVEVGRGQRAVLVRDTKNRSGGTLDFPAAQWRSLLTHLG</sequence>
<evidence type="ECO:0000313" key="2">
    <source>
        <dbReference type="EMBL" id="GAA1988982.1"/>
    </source>
</evidence>
<organism evidence="2 3">
    <name type="scientific">Amycolatopsis minnesotensis</name>
    <dbReference type="NCBI Taxonomy" id="337894"/>
    <lineage>
        <taxon>Bacteria</taxon>
        <taxon>Bacillati</taxon>
        <taxon>Actinomycetota</taxon>
        <taxon>Actinomycetes</taxon>
        <taxon>Pseudonocardiales</taxon>
        <taxon>Pseudonocardiaceae</taxon>
        <taxon>Amycolatopsis</taxon>
    </lineage>
</organism>
<gene>
    <name evidence="2" type="ORF">GCM10009754_79020</name>
</gene>